<evidence type="ECO:0000313" key="2">
    <source>
        <dbReference type="EMBL" id="NYZ66042.1"/>
    </source>
</evidence>
<dbReference type="Proteomes" id="UP000569732">
    <property type="component" value="Unassembled WGS sequence"/>
</dbReference>
<dbReference type="GO" id="GO:0042834">
    <property type="term" value="F:peptidoglycan binding"/>
    <property type="evidence" value="ECO:0007669"/>
    <property type="project" value="InterPro"/>
</dbReference>
<protein>
    <submittedName>
        <fullName evidence="2">SPOR domain-containing protein</fullName>
    </submittedName>
</protein>
<name>A0A853I3H5_9GAMM</name>
<comment type="caution">
    <text evidence="2">The sequence shown here is derived from an EMBL/GenBank/DDBJ whole genome shotgun (WGS) entry which is preliminary data.</text>
</comment>
<organism evidence="2 3">
    <name type="scientific">Spartinivicinus marinus</name>
    <dbReference type="NCBI Taxonomy" id="2994442"/>
    <lineage>
        <taxon>Bacteria</taxon>
        <taxon>Pseudomonadati</taxon>
        <taxon>Pseudomonadota</taxon>
        <taxon>Gammaproteobacteria</taxon>
        <taxon>Oceanospirillales</taxon>
        <taxon>Zooshikellaceae</taxon>
        <taxon>Spartinivicinus</taxon>
    </lineage>
</organism>
<gene>
    <name evidence="2" type="ORF">H0A36_08455</name>
</gene>
<keyword evidence="3" id="KW-1185">Reference proteome</keyword>
<dbReference type="RefSeq" id="WP_180568075.1">
    <property type="nucleotide sequence ID" value="NZ_JACCKB010000010.1"/>
</dbReference>
<accession>A0A853I3H5</accession>
<reference evidence="2 3" key="1">
    <citation type="submission" date="2020-07" db="EMBL/GenBank/DDBJ databases">
        <title>Endozoicomonas sp. nov., isolated from sediment.</title>
        <authorList>
            <person name="Gu T."/>
        </authorList>
    </citation>
    <scope>NUCLEOTIDE SEQUENCE [LARGE SCALE GENOMIC DNA]</scope>
    <source>
        <strain evidence="2 3">SM1973</strain>
    </source>
</reference>
<evidence type="ECO:0000259" key="1">
    <source>
        <dbReference type="PROSITE" id="PS51724"/>
    </source>
</evidence>
<dbReference type="AlphaFoldDB" id="A0A853I3H5"/>
<feature type="domain" description="SPOR" evidence="1">
    <location>
        <begin position="115"/>
        <end position="194"/>
    </location>
</feature>
<dbReference type="InterPro" id="IPR007730">
    <property type="entry name" value="SPOR-like_dom"/>
</dbReference>
<dbReference type="Pfam" id="PF05036">
    <property type="entry name" value="SPOR"/>
    <property type="match status" value="1"/>
</dbReference>
<sequence>MRSWVKQRVAVGSGLLVVCLSGCQWLPWANENPDEATLYAVEQPEQTKGKGVALVSPWQCESGIEVENQWQCDDLNVPGKRTSLEETAKNDRLRLMALNLANKTDHLETIARLRQVPRHYVTIQLIAASELKTISNLQLKYPFLYSSTHVVVQSNGQPLHLLLYGVYENRVQAQKELSRLPLKQIQFLKPWVRTMANLQPLLSTAK</sequence>
<dbReference type="InterPro" id="IPR036680">
    <property type="entry name" value="SPOR-like_sf"/>
</dbReference>
<dbReference type="Gene3D" id="3.30.70.1070">
    <property type="entry name" value="Sporulation related repeat"/>
    <property type="match status" value="1"/>
</dbReference>
<dbReference type="PROSITE" id="PS51724">
    <property type="entry name" value="SPOR"/>
    <property type="match status" value="1"/>
</dbReference>
<evidence type="ECO:0000313" key="3">
    <source>
        <dbReference type="Proteomes" id="UP000569732"/>
    </source>
</evidence>
<dbReference type="EMBL" id="JACCKB010000010">
    <property type="protein sequence ID" value="NYZ66042.1"/>
    <property type="molecule type" value="Genomic_DNA"/>
</dbReference>
<proteinExistence type="predicted"/>